<dbReference type="InterPro" id="IPR020966">
    <property type="entry name" value="ALMT"/>
</dbReference>
<accession>A0A426YVQ6</accession>
<dbReference type="AlphaFoldDB" id="A0A426YVQ6"/>
<evidence type="ECO:0000256" key="6">
    <source>
        <dbReference type="ARBA" id="ARBA00023065"/>
    </source>
</evidence>
<dbReference type="EMBL" id="AMZH03009919">
    <property type="protein sequence ID" value="RRT55809.1"/>
    <property type="molecule type" value="Genomic_DNA"/>
</dbReference>
<organism evidence="10 11">
    <name type="scientific">Ensete ventricosum</name>
    <name type="common">Abyssinian banana</name>
    <name type="synonym">Musa ensete</name>
    <dbReference type="NCBI Taxonomy" id="4639"/>
    <lineage>
        <taxon>Eukaryota</taxon>
        <taxon>Viridiplantae</taxon>
        <taxon>Streptophyta</taxon>
        <taxon>Embryophyta</taxon>
        <taxon>Tracheophyta</taxon>
        <taxon>Spermatophyta</taxon>
        <taxon>Magnoliopsida</taxon>
        <taxon>Liliopsida</taxon>
        <taxon>Zingiberales</taxon>
        <taxon>Musaceae</taxon>
        <taxon>Ensete</taxon>
    </lineage>
</organism>
<evidence type="ECO:0000256" key="4">
    <source>
        <dbReference type="ARBA" id="ARBA00022692"/>
    </source>
</evidence>
<feature type="non-terminal residue" evidence="10">
    <location>
        <position position="1"/>
    </location>
</feature>
<feature type="transmembrane region" description="Helical" evidence="9">
    <location>
        <begin position="108"/>
        <end position="126"/>
    </location>
</feature>
<dbReference type="GO" id="GO:0015743">
    <property type="term" value="P:malate transport"/>
    <property type="evidence" value="ECO:0007669"/>
    <property type="project" value="InterPro"/>
</dbReference>
<keyword evidence="6" id="KW-0406">Ion transport</keyword>
<sequence>VCHHTTVLSTCTTNLKQANILYILISDQLHHSIHFRRLQTAIDRLRSQKMNGKKGSSVRIDIGLPSSAVPRETARKSGKGDGDEAIVIPLRKWMMEVWQFAREDTNRVIFSLKVGLACLLVSLLILLRAPYQVFGTNIIWSILTVAIMFEYTVGTASSMHARTHPRTPSSWSILAGVFAVVVIQVAVSSGHIAEPYVIGLSIFLVGEFESHALLTHAVALPPSRLA</sequence>
<keyword evidence="4 9" id="KW-0812">Transmembrane</keyword>
<evidence type="ECO:0000256" key="9">
    <source>
        <dbReference type="SAM" id="Phobius"/>
    </source>
</evidence>
<comment type="similarity">
    <text evidence="2">Belongs to the aromatic acid exporter (TC 2.A.85) family.</text>
</comment>
<evidence type="ECO:0000256" key="5">
    <source>
        <dbReference type="ARBA" id="ARBA00022989"/>
    </source>
</evidence>
<evidence type="ECO:0000256" key="2">
    <source>
        <dbReference type="ARBA" id="ARBA00007079"/>
    </source>
</evidence>
<proteinExistence type="inferred from homology"/>
<keyword evidence="8" id="KW-0407">Ion channel</keyword>
<evidence type="ECO:0000256" key="8">
    <source>
        <dbReference type="ARBA" id="ARBA00023303"/>
    </source>
</evidence>
<dbReference type="GO" id="GO:0016020">
    <property type="term" value="C:membrane"/>
    <property type="evidence" value="ECO:0007669"/>
    <property type="project" value="UniProtKB-SubCell"/>
</dbReference>
<evidence type="ECO:0000313" key="11">
    <source>
        <dbReference type="Proteomes" id="UP000287651"/>
    </source>
</evidence>
<evidence type="ECO:0000256" key="3">
    <source>
        <dbReference type="ARBA" id="ARBA00022448"/>
    </source>
</evidence>
<evidence type="ECO:0000313" key="10">
    <source>
        <dbReference type="EMBL" id="RRT55809.1"/>
    </source>
</evidence>
<feature type="transmembrane region" description="Helical" evidence="9">
    <location>
        <begin position="171"/>
        <end position="190"/>
    </location>
</feature>
<evidence type="ECO:0008006" key="12">
    <source>
        <dbReference type="Google" id="ProtNLM"/>
    </source>
</evidence>
<name>A0A426YVQ6_ENSVE</name>
<dbReference type="PANTHER" id="PTHR31086">
    <property type="entry name" value="ALUMINUM-ACTIVATED MALATE TRANSPORTER 10"/>
    <property type="match status" value="1"/>
</dbReference>
<comment type="subcellular location">
    <subcellularLocation>
        <location evidence="1">Membrane</location>
        <topology evidence="1">Multi-pass membrane protein</topology>
    </subcellularLocation>
</comment>
<gene>
    <name evidence="10" type="ORF">B296_00030043</name>
</gene>
<keyword evidence="7 9" id="KW-0472">Membrane</keyword>
<keyword evidence="3" id="KW-0813">Transport</keyword>
<reference evidence="10 11" key="1">
    <citation type="journal article" date="2014" name="Agronomy (Basel)">
        <title>A Draft Genome Sequence for Ensete ventricosum, the Drought-Tolerant Tree Against Hunger.</title>
        <authorList>
            <person name="Harrison J."/>
            <person name="Moore K.A."/>
            <person name="Paszkiewicz K."/>
            <person name="Jones T."/>
            <person name="Grant M."/>
            <person name="Ambacheew D."/>
            <person name="Muzemil S."/>
            <person name="Studholme D.J."/>
        </authorList>
    </citation>
    <scope>NUCLEOTIDE SEQUENCE [LARGE SCALE GENOMIC DNA]</scope>
</reference>
<evidence type="ECO:0000256" key="1">
    <source>
        <dbReference type="ARBA" id="ARBA00004141"/>
    </source>
</evidence>
<feature type="transmembrane region" description="Helical" evidence="9">
    <location>
        <begin position="138"/>
        <end position="159"/>
    </location>
</feature>
<dbReference type="Proteomes" id="UP000287651">
    <property type="component" value="Unassembled WGS sequence"/>
</dbReference>
<dbReference type="GO" id="GO:0034220">
    <property type="term" value="P:monoatomic ion transmembrane transport"/>
    <property type="evidence" value="ECO:0007669"/>
    <property type="project" value="UniProtKB-KW"/>
</dbReference>
<protein>
    <recommendedName>
        <fullName evidence="12">Aluminum-activated malate transporter</fullName>
    </recommendedName>
</protein>
<dbReference type="Pfam" id="PF11744">
    <property type="entry name" value="ALMT"/>
    <property type="match status" value="1"/>
</dbReference>
<evidence type="ECO:0000256" key="7">
    <source>
        <dbReference type="ARBA" id="ARBA00023136"/>
    </source>
</evidence>
<comment type="caution">
    <text evidence="10">The sequence shown here is derived from an EMBL/GenBank/DDBJ whole genome shotgun (WGS) entry which is preliminary data.</text>
</comment>
<keyword evidence="5 9" id="KW-1133">Transmembrane helix</keyword>